<dbReference type="GO" id="GO:0004386">
    <property type="term" value="F:helicase activity"/>
    <property type="evidence" value="ECO:0007669"/>
    <property type="project" value="UniProtKB-KW"/>
</dbReference>
<gene>
    <name evidence="2" type="primary">yrf1</name>
</gene>
<accession>B2RGD2</accession>
<keyword evidence="2" id="KW-0067">ATP-binding</keyword>
<protein>
    <submittedName>
        <fullName evidence="2">ATP dependent RNA helicase</fullName>
    </submittedName>
</protein>
<sequence length="102" mass="11093">MADVHAPGVMARHRREFIGIQQQGTDHHHRQSQRDPLCPQPGRQIPAGHCAVRGGQPERAPLFFPNPFQRTGKGGGGPLFGLGVWGGVPPDPKVGMEMNKFP</sequence>
<name>B2RGD2_UNCXX</name>
<dbReference type="AlphaFoldDB" id="B2RGD2"/>
<evidence type="ECO:0000256" key="1">
    <source>
        <dbReference type="SAM" id="MobiDB-lite"/>
    </source>
</evidence>
<keyword evidence="2" id="KW-0378">Hydrolase</keyword>
<keyword evidence="2" id="KW-0347">Helicase</keyword>
<feature type="region of interest" description="Disordered" evidence="1">
    <location>
        <begin position="22"/>
        <end position="44"/>
    </location>
</feature>
<evidence type="ECO:0000313" key="2">
    <source>
        <dbReference type="EMBL" id="CAQ53848.1"/>
    </source>
</evidence>
<organism evidence="2">
    <name type="scientific">bacterium AK-MB40</name>
    <dbReference type="NCBI Taxonomy" id="1136515"/>
    <lineage>
        <taxon>Bacteria</taxon>
    </lineage>
</organism>
<keyword evidence="2" id="KW-0547">Nucleotide-binding</keyword>
<dbReference type="EMBL" id="AM997278">
    <property type="protein sequence ID" value="CAQ53848.1"/>
    <property type="molecule type" value="Genomic_DNA"/>
</dbReference>
<reference evidence="2" key="1">
    <citation type="submission" date="2008-05" db="EMBL/GenBank/DDBJ databases">
        <title>Diversity of oligotrophic riverine bacteria carrying gene cassette capturing genetic devices in their genome.</title>
        <authorList>
            <person name="Kumar A."/>
            <person name="Mukherjee S."/>
            <person name="Bhowal S."/>
            <person name="Chakraborty R."/>
        </authorList>
    </citation>
    <scope>NUCLEOTIDE SEQUENCE</scope>
    <source>
        <strain evidence="2">MB 40B</strain>
    </source>
</reference>
<proteinExistence type="predicted"/>